<dbReference type="PANTHER" id="PTHR11662">
    <property type="entry name" value="SOLUTE CARRIER FAMILY 17"/>
    <property type="match status" value="1"/>
</dbReference>
<sequence length="311" mass="34666">MGIGIRGCFPSLKGKSKLFVQSSLAQRLCGKERGTFVFLKARAMAASFSVGSNCWLSSNQPVPVFLTRCSLTHSFCLRLDSSGYRRAVGICVSAVGSRKVDDEIHKERQSGAFVEGQRNPPLEIKEPEGRNLAKKGGSNEGFEWKWPPWKDLQLRYKLIGTTSLAFVICNMDKVNLSVAIIPMSHQYGWNASTAGLVQSSFFWGYALSQLPGGWLSKLLGGRKVLEVGVMSWSLATMLVPLVAGFLPGIVISRILIYSISRTLQGCFICFWRLECRKHLGASLCSSYYPDVWLGVFILHFWRSWNNLVFAF</sequence>
<gene>
    <name evidence="9" type="ORF">HPP92_021700</name>
</gene>
<dbReference type="InterPro" id="IPR050382">
    <property type="entry name" value="MFS_Na/Anion_cotransporter"/>
</dbReference>
<keyword evidence="4 7" id="KW-0472">Membrane</keyword>
<comment type="caution">
    <text evidence="9">The sequence shown here is derived from an EMBL/GenBank/DDBJ whole genome shotgun (WGS) entry which is preliminary data.</text>
</comment>
<evidence type="ECO:0000259" key="8">
    <source>
        <dbReference type="PROSITE" id="PS50850"/>
    </source>
</evidence>
<dbReference type="InterPro" id="IPR036259">
    <property type="entry name" value="MFS_trans_sf"/>
</dbReference>
<organism evidence="9 10">
    <name type="scientific">Vanilla planifolia</name>
    <name type="common">Vanilla</name>
    <dbReference type="NCBI Taxonomy" id="51239"/>
    <lineage>
        <taxon>Eukaryota</taxon>
        <taxon>Viridiplantae</taxon>
        <taxon>Streptophyta</taxon>
        <taxon>Embryophyta</taxon>
        <taxon>Tracheophyta</taxon>
        <taxon>Spermatophyta</taxon>
        <taxon>Magnoliopsida</taxon>
        <taxon>Liliopsida</taxon>
        <taxon>Asparagales</taxon>
        <taxon>Orchidaceae</taxon>
        <taxon>Vanilloideae</taxon>
        <taxon>Vanilleae</taxon>
        <taxon>Vanilla</taxon>
    </lineage>
</organism>
<dbReference type="InterPro" id="IPR011701">
    <property type="entry name" value="MFS"/>
</dbReference>
<evidence type="ECO:0000256" key="2">
    <source>
        <dbReference type="ARBA" id="ARBA00022692"/>
    </source>
</evidence>
<dbReference type="GO" id="GO:0022857">
    <property type="term" value="F:transmembrane transporter activity"/>
    <property type="evidence" value="ECO:0007669"/>
    <property type="project" value="InterPro"/>
</dbReference>
<dbReference type="InterPro" id="IPR020846">
    <property type="entry name" value="MFS_dom"/>
</dbReference>
<evidence type="ECO:0000256" key="6">
    <source>
        <dbReference type="ARBA" id="ARBA00024362"/>
    </source>
</evidence>
<dbReference type="Proteomes" id="UP000639772">
    <property type="component" value="Chromosome 11"/>
</dbReference>
<evidence type="ECO:0000256" key="5">
    <source>
        <dbReference type="ARBA" id="ARBA00024302"/>
    </source>
</evidence>
<evidence type="ECO:0000313" key="10">
    <source>
        <dbReference type="Proteomes" id="UP000639772"/>
    </source>
</evidence>
<feature type="transmembrane region" description="Helical" evidence="7">
    <location>
        <begin position="227"/>
        <end position="251"/>
    </location>
</feature>
<evidence type="ECO:0000256" key="3">
    <source>
        <dbReference type="ARBA" id="ARBA00022989"/>
    </source>
</evidence>
<comment type="subcellular location">
    <subcellularLocation>
        <location evidence="1">Membrane</location>
        <topology evidence="1">Multi-pass membrane protein</topology>
    </subcellularLocation>
</comment>
<comment type="function">
    <text evidence="5">Probable anion transporter.</text>
</comment>
<protein>
    <recommendedName>
        <fullName evidence="8">Major facilitator superfamily (MFS) profile domain-containing protein</fullName>
    </recommendedName>
</protein>
<keyword evidence="3 7" id="KW-1133">Transmembrane helix</keyword>
<reference evidence="9 10" key="1">
    <citation type="journal article" date="2020" name="Nat. Food">
        <title>A phased Vanilla planifolia genome enables genetic improvement of flavour and production.</title>
        <authorList>
            <person name="Hasing T."/>
            <person name="Tang H."/>
            <person name="Brym M."/>
            <person name="Khazi F."/>
            <person name="Huang T."/>
            <person name="Chambers A.H."/>
        </authorList>
    </citation>
    <scope>NUCLEOTIDE SEQUENCE [LARGE SCALE GENOMIC DNA]</scope>
    <source>
        <tissue evidence="9">Leaf</tissue>
    </source>
</reference>
<evidence type="ECO:0000256" key="7">
    <source>
        <dbReference type="SAM" id="Phobius"/>
    </source>
</evidence>
<evidence type="ECO:0000256" key="1">
    <source>
        <dbReference type="ARBA" id="ARBA00004141"/>
    </source>
</evidence>
<dbReference type="PANTHER" id="PTHR11662:SF243">
    <property type="entry name" value="ANION TRANSPORTER 6, CHLOROPLASTIC-RELATED"/>
    <property type="match status" value="1"/>
</dbReference>
<dbReference type="AlphaFoldDB" id="A0A835UHF5"/>
<name>A0A835UHF5_VANPL</name>
<dbReference type="EMBL" id="JADCNM010000011">
    <property type="protein sequence ID" value="KAG0463224.1"/>
    <property type="molecule type" value="Genomic_DNA"/>
</dbReference>
<dbReference type="SUPFAM" id="SSF103473">
    <property type="entry name" value="MFS general substrate transporter"/>
    <property type="match status" value="1"/>
</dbReference>
<dbReference type="PROSITE" id="PS50850">
    <property type="entry name" value="MFS"/>
    <property type="match status" value="1"/>
</dbReference>
<feature type="domain" description="Major facilitator superfamily (MFS) profile" evidence="8">
    <location>
        <begin position="158"/>
        <end position="311"/>
    </location>
</feature>
<evidence type="ECO:0000313" key="9">
    <source>
        <dbReference type="EMBL" id="KAG0463224.1"/>
    </source>
</evidence>
<comment type="similarity">
    <text evidence="6">Belongs to the major facilitator superfamily. Sodium/anion cotransporter (TC 2.A.1.14) family.</text>
</comment>
<dbReference type="Pfam" id="PF07690">
    <property type="entry name" value="MFS_1"/>
    <property type="match status" value="1"/>
</dbReference>
<dbReference type="Gene3D" id="1.20.1250.20">
    <property type="entry name" value="MFS general substrate transporter like domains"/>
    <property type="match status" value="1"/>
</dbReference>
<evidence type="ECO:0000256" key="4">
    <source>
        <dbReference type="ARBA" id="ARBA00023136"/>
    </source>
</evidence>
<dbReference type="OrthoDB" id="2250022at2759"/>
<dbReference type="GO" id="GO:0016020">
    <property type="term" value="C:membrane"/>
    <property type="evidence" value="ECO:0007669"/>
    <property type="project" value="UniProtKB-SubCell"/>
</dbReference>
<proteinExistence type="inferred from homology"/>
<accession>A0A835UHF5</accession>
<keyword evidence="2 7" id="KW-0812">Transmembrane</keyword>